<dbReference type="AlphaFoldDB" id="A0AAD4ZIW1"/>
<name>A0AAD4ZIW1_PRUDU</name>
<organism evidence="2 3">
    <name type="scientific">Prunus dulcis</name>
    <name type="common">Almond</name>
    <name type="synonym">Amygdalus dulcis</name>
    <dbReference type="NCBI Taxonomy" id="3755"/>
    <lineage>
        <taxon>Eukaryota</taxon>
        <taxon>Viridiplantae</taxon>
        <taxon>Streptophyta</taxon>
        <taxon>Embryophyta</taxon>
        <taxon>Tracheophyta</taxon>
        <taxon>Spermatophyta</taxon>
        <taxon>Magnoliopsida</taxon>
        <taxon>eudicotyledons</taxon>
        <taxon>Gunneridae</taxon>
        <taxon>Pentapetalae</taxon>
        <taxon>rosids</taxon>
        <taxon>fabids</taxon>
        <taxon>Rosales</taxon>
        <taxon>Rosaceae</taxon>
        <taxon>Amygdaloideae</taxon>
        <taxon>Amygdaleae</taxon>
        <taxon>Prunus</taxon>
    </lineage>
</organism>
<sequence>MKVDAEQFPPPVINMVEAYFQPEQARQRRALWPEVRSSGAEQGIYRLAESVDHIQCCFPSTGERLLEYWAKDSLLLNSLINLIKFQHESDDDDVLTIDDLDSTPTEMEDSHPEV</sequence>
<gene>
    <name evidence="2" type="ORF">L3X38_015394</name>
</gene>
<protein>
    <submittedName>
        <fullName evidence="2">Uncharacterized protein</fullName>
    </submittedName>
</protein>
<dbReference type="EMBL" id="JAJFAZ020000002">
    <property type="protein sequence ID" value="KAI5347515.1"/>
    <property type="molecule type" value="Genomic_DNA"/>
</dbReference>
<accession>A0AAD4ZIW1</accession>
<evidence type="ECO:0000313" key="3">
    <source>
        <dbReference type="Proteomes" id="UP001054821"/>
    </source>
</evidence>
<keyword evidence="3" id="KW-1185">Reference proteome</keyword>
<feature type="region of interest" description="Disordered" evidence="1">
    <location>
        <begin position="94"/>
        <end position="114"/>
    </location>
</feature>
<evidence type="ECO:0000313" key="2">
    <source>
        <dbReference type="EMBL" id="KAI5347515.1"/>
    </source>
</evidence>
<proteinExistence type="predicted"/>
<comment type="caution">
    <text evidence="2">The sequence shown here is derived from an EMBL/GenBank/DDBJ whole genome shotgun (WGS) entry which is preliminary data.</text>
</comment>
<evidence type="ECO:0000256" key="1">
    <source>
        <dbReference type="SAM" id="MobiDB-lite"/>
    </source>
</evidence>
<reference evidence="2 3" key="1">
    <citation type="journal article" date="2022" name="G3 (Bethesda)">
        <title>Whole-genome sequence and methylome profiling of the almond [Prunus dulcis (Mill.) D.A. Webb] cultivar 'Nonpareil'.</title>
        <authorList>
            <person name="D'Amico-Willman K.M."/>
            <person name="Ouma W.Z."/>
            <person name="Meulia T."/>
            <person name="Sideli G.M."/>
            <person name="Gradziel T.M."/>
            <person name="Fresnedo-Ramirez J."/>
        </authorList>
    </citation>
    <scope>NUCLEOTIDE SEQUENCE [LARGE SCALE GENOMIC DNA]</scope>
    <source>
        <strain evidence="2">Clone GOH B32 T37-40</strain>
    </source>
</reference>
<dbReference type="Proteomes" id="UP001054821">
    <property type="component" value="Chromosome 2"/>
</dbReference>